<evidence type="ECO:0000256" key="1">
    <source>
        <dbReference type="SAM" id="Phobius"/>
    </source>
</evidence>
<dbReference type="RefSeq" id="WP_179703738.1">
    <property type="nucleotide sequence ID" value="NZ_JACCAU010000001.1"/>
</dbReference>
<dbReference type="EMBL" id="JACCAU010000001">
    <property type="protein sequence ID" value="NYH12979.1"/>
    <property type="molecule type" value="Genomic_DNA"/>
</dbReference>
<organism evidence="2 3">
    <name type="scientific">Paraburkholderia bryophila</name>
    <dbReference type="NCBI Taxonomy" id="420952"/>
    <lineage>
        <taxon>Bacteria</taxon>
        <taxon>Pseudomonadati</taxon>
        <taxon>Pseudomonadota</taxon>
        <taxon>Betaproteobacteria</taxon>
        <taxon>Burkholderiales</taxon>
        <taxon>Burkholderiaceae</taxon>
        <taxon>Paraburkholderia</taxon>
    </lineage>
</organism>
<dbReference type="Proteomes" id="UP000572540">
    <property type="component" value="Unassembled WGS sequence"/>
</dbReference>
<proteinExistence type="predicted"/>
<evidence type="ECO:0000313" key="3">
    <source>
        <dbReference type="Proteomes" id="UP000572540"/>
    </source>
</evidence>
<keyword evidence="1" id="KW-0472">Membrane</keyword>
<protein>
    <recommendedName>
        <fullName evidence="4">Transmembrane protein</fullName>
    </recommendedName>
</protein>
<dbReference type="AlphaFoldDB" id="A0A7Z0AX11"/>
<gene>
    <name evidence="2" type="ORF">GGD41_000207</name>
</gene>
<name>A0A7Z0AX11_9BURK</name>
<accession>A0A7Z0AX11</accession>
<keyword evidence="1" id="KW-1133">Transmembrane helix</keyword>
<sequence>MDVFKDFHKYNNPDHPNNNECLRLRAAELETRTLKRLERRNDWLGFGAGILTLFMTGTPLEMVWQFGLGQKISNQTLAFCCAGAALGIFFLTSPWRHRGRVQKRNDTIAVIEKKLIELDCPCSSEKLDGSGGR</sequence>
<reference evidence="2 3" key="1">
    <citation type="submission" date="2020-07" db="EMBL/GenBank/DDBJ databases">
        <title>Exploring microbial biodiversity for novel pathways involved in the catabolism of aromatic compounds derived from lignin.</title>
        <authorList>
            <person name="Elkins J."/>
        </authorList>
    </citation>
    <scope>NUCLEOTIDE SEQUENCE [LARGE SCALE GENOMIC DNA]</scope>
    <source>
        <strain evidence="2 3">H2C3B</strain>
    </source>
</reference>
<feature type="transmembrane region" description="Helical" evidence="1">
    <location>
        <begin position="43"/>
        <end position="64"/>
    </location>
</feature>
<evidence type="ECO:0000313" key="2">
    <source>
        <dbReference type="EMBL" id="NYH12979.1"/>
    </source>
</evidence>
<feature type="transmembrane region" description="Helical" evidence="1">
    <location>
        <begin position="76"/>
        <end position="95"/>
    </location>
</feature>
<keyword evidence="1" id="KW-0812">Transmembrane</keyword>
<evidence type="ECO:0008006" key="4">
    <source>
        <dbReference type="Google" id="ProtNLM"/>
    </source>
</evidence>
<comment type="caution">
    <text evidence="2">The sequence shown here is derived from an EMBL/GenBank/DDBJ whole genome shotgun (WGS) entry which is preliminary data.</text>
</comment>